<feature type="transmembrane region" description="Helical" evidence="6">
    <location>
        <begin position="253"/>
        <end position="274"/>
    </location>
</feature>
<evidence type="ECO:0000313" key="8">
    <source>
        <dbReference type="Proteomes" id="UP000078368"/>
    </source>
</evidence>
<feature type="transmembrane region" description="Helical" evidence="6">
    <location>
        <begin position="324"/>
        <end position="343"/>
    </location>
</feature>
<evidence type="ECO:0000256" key="2">
    <source>
        <dbReference type="ARBA" id="ARBA00022448"/>
    </source>
</evidence>
<feature type="transmembrane region" description="Helical" evidence="6">
    <location>
        <begin position="57"/>
        <end position="77"/>
    </location>
</feature>
<dbReference type="PANTHER" id="PTHR19432:SF35">
    <property type="entry name" value="SOLUTE CARRIER FAMILY 45 MEMBER 3 ISOFORM X1"/>
    <property type="match status" value="1"/>
</dbReference>
<dbReference type="PANTHER" id="PTHR19432">
    <property type="entry name" value="SUGAR TRANSPORTER"/>
    <property type="match status" value="1"/>
</dbReference>
<dbReference type="EMBL" id="LVZK01000001">
    <property type="protein sequence ID" value="OAP85771.1"/>
    <property type="molecule type" value="Genomic_DNA"/>
</dbReference>
<sequence>MTQKNTTVIRHKPMMSMRQILLMNLGFFGIQYSFGMQQTAINPIYKMLGADESELPILNMAGPITGLLIQPLIGAMSDRTWSEKWGRRKPFFVVGAIGCSVCLFLFPFVSALWMAVLLLWLLDASNNTAMEPYRAFIADRLPPSQTAKGFLAQSFFAGLGITLANASMFLFEHIWDGVAGSGLPYYVFGAFMLGSVCSIATVLVSVLSTDEIPPSPEELAQLRLKKDRERFGALKDIGNAIVEMPKELRKLGLVYLFQWYAMFVYWQFISLSIAKSVFNTTDAQSQAYREATTWTGLVNGSYNVVTFMVAFGLVSLAKKHGAKWVHTASLICALVSLLILPHVTNKFLVFLPMIGFGISWASLLGVPYIMAVRMVPSNRYGVYMGILNMMIVLPQLLETVTFGFVYDTFLGKDPTNAITFTGVLMGLAAIAMTWINEPPTIRDMDDVSAPPKVAGDFKESK</sequence>
<keyword evidence="4 6" id="KW-1133">Transmembrane helix</keyword>
<keyword evidence="2" id="KW-0813">Transport</keyword>
<dbReference type="InterPro" id="IPR011701">
    <property type="entry name" value="MFS"/>
</dbReference>
<dbReference type="SUPFAM" id="SSF103473">
    <property type="entry name" value="MFS general substrate transporter"/>
    <property type="match status" value="1"/>
</dbReference>
<evidence type="ECO:0000256" key="4">
    <source>
        <dbReference type="ARBA" id="ARBA00022989"/>
    </source>
</evidence>
<keyword evidence="3 6" id="KW-0812">Transmembrane</keyword>
<feature type="transmembrane region" description="Helical" evidence="6">
    <location>
        <begin position="294"/>
        <end position="317"/>
    </location>
</feature>
<dbReference type="AlphaFoldDB" id="A0A179B3V5"/>
<dbReference type="Pfam" id="PF07690">
    <property type="entry name" value="MFS_1"/>
    <property type="match status" value="1"/>
</dbReference>
<evidence type="ECO:0000256" key="1">
    <source>
        <dbReference type="ARBA" id="ARBA00004141"/>
    </source>
</evidence>
<keyword evidence="8" id="KW-1185">Reference proteome</keyword>
<evidence type="ECO:0000256" key="6">
    <source>
        <dbReference type="SAM" id="Phobius"/>
    </source>
</evidence>
<organism evidence="7 8">
    <name type="scientific">Peptidiphaga gingivicola</name>
    <dbReference type="NCBI Taxonomy" id="2741497"/>
    <lineage>
        <taxon>Bacteria</taxon>
        <taxon>Bacillati</taxon>
        <taxon>Actinomycetota</taxon>
        <taxon>Actinomycetes</taxon>
        <taxon>Actinomycetales</taxon>
        <taxon>Actinomycetaceae</taxon>
        <taxon>Peptidiphaga</taxon>
    </lineage>
</organism>
<dbReference type="RefSeq" id="WP_064230747.1">
    <property type="nucleotide sequence ID" value="NZ_LVZK01000001.1"/>
</dbReference>
<protein>
    <submittedName>
        <fullName evidence="7">Sugar transporter</fullName>
    </submittedName>
</protein>
<gene>
    <name evidence="7" type="ORF">A4H34_00810</name>
</gene>
<dbReference type="Proteomes" id="UP000078368">
    <property type="component" value="Unassembled WGS sequence"/>
</dbReference>
<feature type="transmembrane region" description="Helical" evidence="6">
    <location>
        <begin position="20"/>
        <end position="37"/>
    </location>
</feature>
<keyword evidence="7" id="KW-0762">Sugar transport</keyword>
<feature type="transmembrane region" description="Helical" evidence="6">
    <location>
        <begin position="417"/>
        <end position="435"/>
    </location>
</feature>
<evidence type="ECO:0000256" key="3">
    <source>
        <dbReference type="ARBA" id="ARBA00022692"/>
    </source>
</evidence>
<comment type="caution">
    <text evidence="7">The sequence shown here is derived from an EMBL/GenBank/DDBJ whole genome shotgun (WGS) entry which is preliminary data.</text>
</comment>
<evidence type="ECO:0000256" key="5">
    <source>
        <dbReference type="ARBA" id="ARBA00023136"/>
    </source>
</evidence>
<feature type="transmembrane region" description="Helical" evidence="6">
    <location>
        <begin position="349"/>
        <end position="370"/>
    </location>
</feature>
<comment type="subcellular location">
    <subcellularLocation>
        <location evidence="1">Membrane</location>
        <topology evidence="1">Multi-pass membrane protein</topology>
    </subcellularLocation>
</comment>
<evidence type="ECO:0000313" key="7">
    <source>
        <dbReference type="EMBL" id="OAP85771.1"/>
    </source>
</evidence>
<feature type="transmembrane region" description="Helical" evidence="6">
    <location>
        <begin position="183"/>
        <end position="207"/>
    </location>
</feature>
<dbReference type="GO" id="GO:0016020">
    <property type="term" value="C:membrane"/>
    <property type="evidence" value="ECO:0007669"/>
    <property type="project" value="UniProtKB-SubCell"/>
</dbReference>
<feature type="transmembrane region" description="Helical" evidence="6">
    <location>
        <begin position="89"/>
        <end position="106"/>
    </location>
</feature>
<proteinExistence type="predicted"/>
<dbReference type="STRING" id="1823756.A4H34_00810"/>
<keyword evidence="5 6" id="KW-0472">Membrane</keyword>
<dbReference type="GO" id="GO:0022857">
    <property type="term" value="F:transmembrane transporter activity"/>
    <property type="evidence" value="ECO:0007669"/>
    <property type="project" value="InterPro"/>
</dbReference>
<dbReference type="OrthoDB" id="7584869at2"/>
<accession>A0A179B3V5</accession>
<feature type="transmembrane region" description="Helical" evidence="6">
    <location>
        <begin position="150"/>
        <end position="171"/>
    </location>
</feature>
<reference evidence="7 8" key="1">
    <citation type="submission" date="2016-04" db="EMBL/GenBank/DDBJ databases">
        <title>Peptidophaga gingivicola gen. nov., sp. nov., isolated from human subgingival plaque.</title>
        <authorList>
            <person name="Beall C.J."/>
            <person name="Mokrzan E.M."/>
            <person name="Griffen A.L."/>
            <person name="Leys E.J."/>
        </authorList>
    </citation>
    <scope>NUCLEOTIDE SEQUENCE [LARGE SCALE GENOMIC DNA]</scope>
    <source>
        <strain evidence="7 8">BA112</strain>
    </source>
</reference>
<name>A0A179B3V5_9ACTO</name>
<feature type="transmembrane region" description="Helical" evidence="6">
    <location>
        <begin position="382"/>
        <end position="405"/>
    </location>
</feature>
<dbReference type="InterPro" id="IPR036259">
    <property type="entry name" value="MFS_trans_sf"/>
</dbReference>
<dbReference type="Gene3D" id="1.20.1250.20">
    <property type="entry name" value="MFS general substrate transporter like domains"/>
    <property type="match status" value="1"/>
</dbReference>